<accession>A0ABU9CEG3</accession>
<feature type="transmembrane region" description="Helical" evidence="7">
    <location>
        <begin position="149"/>
        <end position="175"/>
    </location>
</feature>
<dbReference type="PROSITE" id="PS50850">
    <property type="entry name" value="MFS"/>
    <property type="match status" value="1"/>
</dbReference>
<evidence type="ECO:0000256" key="3">
    <source>
        <dbReference type="ARBA" id="ARBA00022475"/>
    </source>
</evidence>
<keyword evidence="10" id="KW-1185">Reference proteome</keyword>
<dbReference type="InterPro" id="IPR036259">
    <property type="entry name" value="MFS_trans_sf"/>
</dbReference>
<dbReference type="PANTHER" id="PTHR23513:SF11">
    <property type="entry name" value="STAPHYLOFERRIN A TRANSPORTER"/>
    <property type="match status" value="1"/>
</dbReference>
<dbReference type="SUPFAM" id="SSF103473">
    <property type="entry name" value="MFS general substrate transporter"/>
    <property type="match status" value="1"/>
</dbReference>
<reference evidence="9 10" key="1">
    <citation type="submission" date="2024-04" db="EMBL/GenBank/DDBJ databases">
        <title>Novel species of the genus Ideonella isolated from streams.</title>
        <authorList>
            <person name="Lu H."/>
        </authorList>
    </citation>
    <scope>NUCLEOTIDE SEQUENCE [LARGE SCALE GENOMIC DNA]</scope>
    <source>
        <strain evidence="9 10">DXS22W</strain>
    </source>
</reference>
<feature type="transmembrane region" description="Helical" evidence="7">
    <location>
        <begin position="53"/>
        <end position="74"/>
    </location>
</feature>
<evidence type="ECO:0000313" key="9">
    <source>
        <dbReference type="EMBL" id="MEK8050276.1"/>
    </source>
</evidence>
<comment type="caution">
    <text evidence="9">The sequence shown here is derived from an EMBL/GenBank/DDBJ whole genome shotgun (WGS) entry which is preliminary data.</text>
</comment>
<gene>
    <name evidence="9" type="ORF">AACH10_08495</name>
</gene>
<dbReference type="PANTHER" id="PTHR23513">
    <property type="entry name" value="INTEGRAL MEMBRANE EFFLUX PROTEIN-RELATED"/>
    <property type="match status" value="1"/>
</dbReference>
<dbReference type="CDD" id="cd06173">
    <property type="entry name" value="MFS_MefA_like"/>
    <property type="match status" value="1"/>
</dbReference>
<sequence length="551" mass="58200">MTDSTAAPHPSIWRTLRHPAFRGLWWASGLYFIANAMHTMAAAWMMVELSGSSFLAALVQTAVFLPMFMLALPSGVLADTTDRQRLILSALAVQALAVLLLAGLLLAGWAGPASILALTFVAGCCTAVLSPAWNSAVGEILPRDELPQAIVAMSIAYNAARALGPTIAGAVYGLAKAWAGGDDAPPAPAAATAGLVGGGAVMALALAGTLVLAWAMLRWPPRPHPPSRLPPERLWGGTLAGLRYSWHSEVILAQLVRTAAYGAAGSALWALLPAIGAQRLGLGAAGYGLLMGCLGTGAVGAGLVLGRVRQQLGMERLVALAGVVFAAAMLIAALSRWALPVYLALVLAGAAWMSVMSTFNTATQTSAPAWVRARATAMHVLSALGSFALGAAFWGAVAGMLGLPAALCIAAALMLAGLLLARRFPLRIGAATEVTQAPFTDLLVADEPDPEAGPVAVEVIYRIREAEAEAFLAAAQQLRAPRHRDGATFWRLYRDLDDRSRYVERFIVQRWADYLHQRARATLADQALEEDLRRFLADGQEVEMRHYLAER</sequence>
<name>A0ABU9CEG3_9BURK</name>
<keyword evidence="5 7" id="KW-1133">Transmembrane helix</keyword>
<protein>
    <submittedName>
        <fullName evidence="9">MFS transporter</fullName>
    </submittedName>
</protein>
<comment type="subcellular location">
    <subcellularLocation>
        <location evidence="1">Cell membrane</location>
        <topology evidence="1">Multi-pass membrane protein</topology>
    </subcellularLocation>
</comment>
<feature type="transmembrane region" description="Helical" evidence="7">
    <location>
        <begin position="250"/>
        <end position="272"/>
    </location>
</feature>
<dbReference type="EMBL" id="JBBUTH010000004">
    <property type="protein sequence ID" value="MEK8050276.1"/>
    <property type="molecule type" value="Genomic_DNA"/>
</dbReference>
<dbReference type="Proteomes" id="UP001365405">
    <property type="component" value="Unassembled WGS sequence"/>
</dbReference>
<evidence type="ECO:0000259" key="8">
    <source>
        <dbReference type="PROSITE" id="PS50850"/>
    </source>
</evidence>
<feature type="transmembrane region" description="Helical" evidence="7">
    <location>
        <begin position="375"/>
        <end position="395"/>
    </location>
</feature>
<evidence type="ECO:0000313" key="10">
    <source>
        <dbReference type="Proteomes" id="UP001365405"/>
    </source>
</evidence>
<keyword evidence="3" id="KW-1003">Cell membrane</keyword>
<feature type="transmembrane region" description="Helical" evidence="7">
    <location>
        <begin position="115"/>
        <end position="137"/>
    </location>
</feature>
<dbReference type="InterPro" id="IPR010290">
    <property type="entry name" value="TM_effector"/>
</dbReference>
<keyword evidence="2" id="KW-0813">Transport</keyword>
<feature type="transmembrane region" description="Helical" evidence="7">
    <location>
        <begin position="24"/>
        <end position="47"/>
    </location>
</feature>
<evidence type="ECO:0000256" key="1">
    <source>
        <dbReference type="ARBA" id="ARBA00004651"/>
    </source>
</evidence>
<evidence type="ECO:0000256" key="2">
    <source>
        <dbReference type="ARBA" id="ARBA00022448"/>
    </source>
</evidence>
<feature type="transmembrane region" description="Helical" evidence="7">
    <location>
        <begin position="86"/>
        <end position="109"/>
    </location>
</feature>
<feature type="transmembrane region" description="Helical" evidence="7">
    <location>
        <begin position="317"/>
        <end position="335"/>
    </location>
</feature>
<feature type="transmembrane region" description="Helical" evidence="7">
    <location>
        <begin position="284"/>
        <end position="305"/>
    </location>
</feature>
<feature type="transmembrane region" description="Helical" evidence="7">
    <location>
        <begin position="401"/>
        <end position="421"/>
    </location>
</feature>
<dbReference type="RefSeq" id="WP_341409960.1">
    <property type="nucleotide sequence ID" value="NZ_JBBUTH010000004.1"/>
</dbReference>
<keyword evidence="4 7" id="KW-0812">Transmembrane</keyword>
<evidence type="ECO:0000256" key="5">
    <source>
        <dbReference type="ARBA" id="ARBA00022989"/>
    </source>
</evidence>
<feature type="transmembrane region" description="Helical" evidence="7">
    <location>
        <begin position="341"/>
        <end position="363"/>
    </location>
</feature>
<organism evidence="9 10">
    <name type="scientific">Pseudaquabacterium inlustre</name>
    <dbReference type="NCBI Taxonomy" id="2984192"/>
    <lineage>
        <taxon>Bacteria</taxon>
        <taxon>Pseudomonadati</taxon>
        <taxon>Pseudomonadota</taxon>
        <taxon>Betaproteobacteria</taxon>
        <taxon>Burkholderiales</taxon>
        <taxon>Sphaerotilaceae</taxon>
        <taxon>Pseudaquabacterium</taxon>
    </lineage>
</organism>
<evidence type="ECO:0000256" key="7">
    <source>
        <dbReference type="SAM" id="Phobius"/>
    </source>
</evidence>
<dbReference type="InterPro" id="IPR020846">
    <property type="entry name" value="MFS_dom"/>
</dbReference>
<keyword evidence="6 7" id="KW-0472">Membrane</keyword>
<dbReference type="Pfam" id="PF05977">
    <property type="entry name" value="MFS_3"/>
    <property type="match status" value="2"/>
</dbReference>
<evidence type="ECO:0000256" key="4">
    <source>
        <dbReference type="ARBA" id="ARBA00022692"/>
    </source>
</evidence>
<proteinExistence type="predicted"/>
<evidence type="ECO:0000256" key="6">
    <source>
        <dbReference type="ARBA" id="ARBA00023136"/>
    </source>
</evidence>
<feature type="transmembrane region" description="Helical" evidence="7">
    <location>
        <begin position="195"/>
        <end position="217"/>
    </location>
</feature>
<feature type="domain" description="Major facilitator superfamily (MFS) profile" evidence="8">
    <location>
        <begin position="1"/>
        <end position="429"/>
    </location>
</feature>
<dbReference type="Gene3D" id="1.20.1250.20">
    <property type="entry name" value="MFS general substrate transporter like domains"/>
    <property type="match status" value="1"/>
</dbReference>